<reference evidence="2" key="2">
    <citation type="submission" date="2024-01" db="EMBL/GenBank/DDBJ databases">
        <title>Comparative genomics of Cryptococcus and Kwoniella reveals pathogenesis evolution and contrasting modes of karyotype evolution via chromosome fusion or intercentromeric recombination.</title>
        <authorList>
            <person name="Coelho M.A."/>
            <person name="David-Palma M."/>
            <person name="Shea T."/>
            <person name="Bowers K."/>
            <person name="McGinley-Smith S."/>
            <person name="Mohammad A.W."/>
            <person name="Gnirke A."/>
            <person name="Yurkov A.M."/>
            <person name="Nowrousian M."/>
            <person name="Sun S."/>
            <person name="Cuomo C.A."/>
            <person name="Heitman J."/>
        </authorList>
    </citation>
    <scope>NUCLEOTIDE SEQUENCE</scope>
    <source>
        <strain evidence="2">CBS 12478</strain>
    </source>
</reference>
<sequence length="143" mass="15966">MVKFAPQWHVLNHEALGFFVSHCGSNSTAEAIMTETPIVAMPFAADQGQFAAELVHNLKVAIELKQVKTFSKPVFKKLYDGTEIVGTEEAIKAEMKDAFKRIRGKEGEELRERMKGVKKIVKDSWESGRARKDMEALGGLNSQ</sequence>
<organism evidence="2 3">
    <name type="scientific">Kwoniella shandongensis</name>
    <dbReference type="NCBI Taxonomy" id="1734106"/>
    <lineage>
        <taxon>Eukaryota</taxon>
        <taxon>Fungi</taxon>
        <taxon>Dikarya</taxon>
        <taxon>Basidiomycota</taxon>
        <taxon>Agaricomycotina</taxon>
        <taxon>Tremellomycetes</taxon>
        <taxon>Tremellales</taxon>
        <taxon>Cryptococcaceae</taxon>
        <taxon>Kwoniella</taxon>
    </lineage>
</organism>
<evidence type="ECO:0000313" key="2">
    <source>
        <dbReference type="EMBL" id="WWD19334.1"/>
    </source>
</evidence>
<evidence type="ECO:0000256" key="1">
    <source>
        <dbReference type="ARBA" id="ARBA00022679"/>
    </source>
</evidence>
<keyword evidence="1" id="KW-0808">Transferase</keyword>
<dbReference type="Pfam" id="PF00201">
    <property type="entry name" value="UDPGT"/>
    <property type="match status" value="1"/>
</dbReference>
<accession>A0AAJ8LLK3</accession>
<dbReference type="PANTHER" id="PTHR48045:SF34">
    <property type="entry name" value="ISOFLAVONE 7-O-GLUCOSYLTRANSFERASE 1-LIKE"/>
    <property type="match status" value="1"/>
</dbReference>
<dbReference type="GO" id="GO:0008194">
    <property type="term" value="F:UDP-glycosyltransferase activity"/>
    <property type="evidence" value="ECO:0007669"/>
    <property type="project" value="InterPro"/>
</dbReference>
<dbReference type="InterPro" id="IPR002213">
    <property type="entry name" value="UDP_glucos_trans"/>
</dbReference>
<dbReference type="AlphaFoldDB" id="A0AAJ8LLK3"/>
<dbReference type="Proteomes" id="UP000322225">
    <property type="component" value="Chromosome 6"/>
</dbReference>
<gene>
    <name evidence="2" type="ORF">CI109_103793</name>
</gene>
<keyword evidence="3" id="KW-1185">Reference proteome</keyword>
<evidence type="ECO:0000313" key="3">
    <source>
        <dbReference type="Proteomes" id="UP000322225"/>
    </source>
</evidence>
<protein>
    <submittedName>
        <fullName evidence="2">Uncharacterized protein</fullName>
    </submittedName>
</protein>
<dbReference type="RefSeq" id="XP_065823438.1">
    <property type="nucleotide sequence ID" value="XM_065967366.1"/>
</dbReference>
<dbReference type="KEGG" id="ksn:90829961"/>
<name>A0AAJ8LLK3_9TREE</name>
<proteinExistence type="predicted"/>
<dbReference type="EMBL" id="CP144056">
    <property type="protein sequence ID" value="WWD19334.1"/>
    <property type="molecule type" value="Genomic_DNA"/>
</dbReference>
<dbReference type="Gene3D" id="3.40.50.2000">
    <property type="entry name" value="Glycogen Phosphorylase B"/>
    <property type="match status" value="1"/>
</dbReference>
<dbReference type="GeneID" id="90829961"/>
<dbReference type="PANTHER" id="PTHR48045">
    <property type="entry name" value="UDP-GLYCOSYLTRANSFERASE 72B1"/>
    <property type="match status" value="1"/>
</dbReference>
<reference evidence="2" key="1">
    <citation type="submission" date="2017-08" db="EMBL/GenBank/DDBJ databases">
        <authorList>
            <person name="Cuomo C."/>
            <person name="Billmyre B."/>
            <person name="Heitman J."/>
        </authorList>
    </citation>
    <scope>NUCLEOTIDE SEQUENCE</scope>
    <source>
        <strain evidence="2">CBS 12478</strain>
    </source>
</reference>
<dbReference type="SUPFAM" id="SSF53756">
    <property type="entry name" value="UDP-Glycosyltransferase/glycogen phosphorylase"/>
    <property type="match status" value="1"/>
</dbReference>